<dbReference type="EMBL" id="CAKMRJ010000001">
    <property type="protein sequence ID" value="CAH1415615.1"/>
    <property type="molecule type" value="Genomic_DNA"/>
</dbReference>
<feature type="domain" description="Sin3 C-terminal" evidence="1">
    <location>
        <begin position="234"/>
        <end position="269"/>
    </location>
</feature>
<protein>
    <recommendedName>
        <fullName evidence="1">Sin3 C-terminal domain-containing protein</fullName>
    </recommendedName>
</protein>
<accession>A0AAU9LME1</accession>
<evidence type="ECO:0000259" key="1">
    <source>
        <dbReference type="Pfam" id="PF16879"/>
    </source>
</evidence>
<evidence type="ECO:0000313" key="2">
    <source>
        <dbReference type="EMBL" id="CAH1415615.1"/>
    </source>
</evidence>
<dbReference type="InterPro" id="IPR044835">
    <property type="entry name" value="ARF_plant"/>
</dbReference>
<name>A0AAU9LME1_9ASTR</name>
<comment type="caution">
    <text evidence="2">The sequence shown here is derived from an EMBL/GenBank/DDBJ whole genome shotgun (WGS) entry which is preliminary data.</text>
</comment>
<reference evidence="2 3" key="1">
    <citation type="submission" date="2022-01" db="EMBL/GenBank/DDBJ databases">
        <authorList>
            <person name="Xiong W."/>
            <person name="Schranz E."/>
        </authorList>
    </citation>
    <scope>NUCLEOTIDE SEQUENCE [LARGE SCALE GENOMIC DNA]</scope>
</reference>
<dbReference type="GO" id="GO:0009725">
    <property type="term" value="P:response to hormone"/>
    <property type="evidence" value="ECO:0007669"/>
    <property type="project" value="InterPro"/>
</dbReference>
<dbReference type="GO" id="GO:0006355">
    <property type="term" value="P:regulation of DNA-templated transcription"/>
    <property type="evidence" value="ECO:0007669"/>
    <property type="project" value="InterPro"/>
</dbReference>
<dbReference type="Pfam" id="PF16879">
    <property type="entry name" value="Sin3a_C"/>
    <property type="match status" value="1"/>
</dbReference>
<dbReference type="Proteomes" id="UP001157418">
    <property type="component" value="Unassembled WGS sequence"/>
</dbReference>
<gene>
    <name evidence="2" type="ORF">LVIROSA_LOCUS3448</name>
</gene>
<dbReference type="GO" id="GO:0003677">
    <property type="term" value="F:DNA binding"/>
    <property type="evidence" value="ECO:0007669"/>
    <property type="project" value="InterPro"/>
</dbReference>
<dbReference type="PANTHER" id="PTHR31384">
    <property type="entry name" value="AUXIN RESPONSE FACTOR 4-RELATED"/>
    <property type="match status" value="1"/>
</dbReference>
<organism evidence="2 3">
    <name type="scientific">Lactuca virosa</name>
    <dbReference type="NCBI Taxonomy" id="75947"/>
    <lineage>
        <taxon>Eukaryota</taxon>
        <taxon>Viridiplantae</taxon>
        <taxon>Streptophyta</taxon>
        <taxon>Embryophyta</taxon>
        <taxon>Tracheophyta</taxon>
        <taxon>Spermatophyta</taxon>
        <taxon>Magnoliopsida</taxon>
        <taxon>eudicotyledons</taxon>
        <taxon>Gunneridae</taxon>
        <taxon>Pentapetalae</taxon>
        <taxon>asterids</taxon>
        <taxon>campanulids</taxon>
        <taxon>Asterales</taxon>
        <taxon>Asteraceae</taxon>
        <taxon>Cichorioideae</taxon>
        <taxon>Cichorieae</taxon>
        <taxon>Lactucinae</taxon>
        <taxon>Lactuca</taxon>
    </lineage>
</organism>
<evidence type="ECO:0000313" key="3">
    <source>
        <dbReference type="Proteomes" id="UP001157418"/>
    </source>
</evidence>
<dbReference type="AlphaFoldDB" id="A0AAU9LME1"/>
<dbReference type="InterPro" id="IPR031693">
    <property type="entry name" value="Sin3_C"/>
</dbReference>
<proteinExistence type="predicted"/>
<sequence>MGLYQLVSEPSPSFEVSTLGVVAYGVVAWTQKRGVPTVTNVAVTNNDSEWWLGPKGGANREQRRCWLFKAWGIVMIPHRPKAELSDLTSNPRPKVSNCALEVLFELLCNIFNTFYKEVCFMLPPLFNLLLDCAERIDRSVSLISLVALNPPFTSSRSSSKCRSSGDVIYKELWHACAGPLVNVPRDGERVCYFPQGHMEQLEASMHQGLDQQLPSFNLPAKILCKVMNVHLRITDNAKFEDDCRAILENQSYVLFTLNKLIYKLVKQLTGPTSRLTVQLMDDGNEKPEVVVVSVDPNFASYLYKDFLSVVPTKKTIWHLNEQRETLKLIETFLDKAEDQVQGCYD</sequence>
<keyword evidence="3" id="KW-1185">Reference proteome</keyword>
<dbReference type="PANTHER" id="PTHR31384:SF96">
    <property type="entry name" value="AUXIN RESPONSE FACTOR 1"/>
    <property type="match status" value="1"/>
</dbReference>